<protein>
    <submittedName>
        <fullName evidence="2">Uncharacterized protein LOC111107693</fullName>
    </submittedName>
</protein>
<evidence type="ECO:0000313" key="2">
    <source>
        <dbReference type="RefSeq" id="XP_022298725.1"/>
    </source>
</evidence>
<dbReference type="InterPro" id="IPR012340">
    <property type="entry name" value="NA-bd_OB-fold"/>
</dbReference>
<evidence type="ECO:0000313" key="1">
    <source>
        <dbReference type="Proteomes" id="UP000694844"/>
    </source>
</evidence>
<dbReference type="RefSeq" id="XP_022298725.1">
    <property type="nucleotide sequence ID" value="XM_022443017.1"/>
</dbReference>
<dbReference type="GeneID" id="111107693"/>
<sequence>MAMRATLYDFTKKGTLTPGNSVIILNYIFKTEPSEGIVITKNSKVMKTASVEVSASLQTDAELISNPPPAKTLPIKQVRGSPVKSLVTVKGTVISEDMTKTVKVKGNDVDVKSVTIKDNTDTVKVSLWRESAATSEVRKFLCFTDVVVTCFNDEVSVSTTSKTTIQECEPPVTEFTGQVVDFDYLETDVALLLQHEEEFSTRQDVTSADR</sequence>
<dbReference type="Gene3D" id="2.40.50.140">
    <property type="entry name" value="Nucleic acid-binding proteins"/>
    <property type="match status" value="1"/>
</dbReference>
<accession>A0A8B8B5N4</accession>
<dbReference type="AlphaFoldDB" id="A0A8B8B5N4"/>
<dbReference type="SUPFAM" id="SSF50249">
    <property type="entry name" value="Nucleic acid-binding proteins"/>
    <property type="match status" value="1"/>
</dbReference>
<name>A0A8B8B5N4_CRAVI</name>
<keyword evidence="1" id="KW-1185">Reference proteome</keyword>
<dbReference type="KEGG" id="cvn:111107693"/>
<dbReference type="OrthoDB" id="6159020at2759"/>
<gene>
    <name evidence="2" type="primary">LOC111107693</name>
</gene>
<reference evidence="2" key="1">
    <citation type="submission" date="2025-08" db="UniProtKB">
        <authorList>
            <consortium name="RefSeq"/>
        </authorList>
    </citation>
    <scope>IDENTIFICATION</scope>
    <source>
        <tissue evidence="2">Whole sample</tissue>
    </source>
</reference>
<organism evidence="1 2">
    <name type="scientific">Crassostrea virginica</name>
    <name type="common">Eastern oyster</name>
    <dbReference type="NCBI Taxonomy" id="6565"/>
    <lineage>
        <taxon>Eukaryota</taxon>
        <taxon>Metazoa</taxon>
        <taxon>Spiralia</taxon>
        <taxon>Lophotrochozoa</taxon>
        <taxon>Mollusca</taxon>
        <taxon>Bivalvia</taxon>
        <taxon>Autobranchia</taxon>
        <taxon>Pteriomorphia</taxon>
        <taxon>Ostreida</taxon>
        <taxon>Ostreoidea</taxon>
        <taxon>Ostreidae</taxon>
        <taxon>Crassostrea</taxon>
    </lineage>
</organism>
<dbReference type="Proteomes" id="UP000694844">
    <property type="component" value="Chromosome 8"/>
</dbReference>
<proteinExistence type="predicted"/>